<feature type="region of interest" description="Disordered" evidence="7">
    <location>
        <begin position="1"/>
        <end position="83"/>
    </location>
</feature>
<feature type="compositionally biased region" description="Acidic residues" evidence="7">
    <location>
        <begin position="59"/>
        <end position="83"/>
    </location>
</feature>
<dbReference type="InterPro" id="IPR008271">
    <property type="entry name" value="Ser/Thr_kinase_AS"/>
</dbReference>
<feature type="domain" description="Protein kinase" evidence="9">
    <location>
        <begin position="116"/>
        <end position="424"/>
    </location>
</feature>
<sequence length="688" mass="78053">MAGKSDDRNARSVRFSDEEPPPGRQIPTDELPAGEGSMTDVEGGINLVMDLSRTSVREEELEVTDEEDTDEEEEAEEEEAEEVVVMEKGLLKKRKSKKMSYAHKMARAWEVKPEHVTIEDLLGHGAYGQVFKGKWSGTDVAVKIVQEDLVYSDEYIAEKDLSDAMKVFWAEVKLMRTLSHPNVVQFLGACTRRHPRMLLMEYLPKGTLEDVFEEAHMRNRPLSLELATKYAIETAKGMAYLHHNPHRTVIHRDIKPGNLLLDRTGAIKVADFGLSKAVDESILAIHLKDIESGRNLSGKSAKSSIRDQKIRKKKPFEQRGYQVGTYVYMPAELFRSKSDYTSKVDVYSYAMILYELYEGRQPFQEYGANPMYAAAAAAAGARPEMHRTPKCVREIIERCWTEKAEDRPTFLEILDDLQHVDAMIKYDTSVRSKMIVTINFCVHLLWFVLTCAACVCELFFLGKTRNAGMELYEEGRKAGIISSHSKSAFTDQLIMTFVYSVPILMALASLMFLLVPNKKIRAIRRRGPRFARRKGVGFRVLRRCCGGALEILRRVTLVSSVLSMCTVMLQYSYEEYMLDDLCNGGEGEPPPGISKSLCLKSYKNSHVAIIVQWLLMAMNIGQMLFHHFFVLEPRINLDSRRIDWAAGTQKVDETSPLLGGGRTPMSARQFYKIKREHSSDDIASLTFT</sequence>
<dbReference type="PROSITE" id="PS00108">
    <property type="entry name" value="PROTEIN_KINASE_ST"/>
    <property type="match status" value="1"/>
</dbReference>
<reference evidence="10 11" key="1">
    <citation type="submission" date="2024-03" db="EMBL/GenBank/DDBJ databases">
        <title>Complete genome sequence of the green alga Chloropicon roscoffensis RCC1871.</title>
        <authorList>
            <person name="Lemieux C."/>
            <person name="Pombert J.-F."/>
            <person name="Otis C."/>
            <person name="Turmel M."/>
        </authorList>
    </citation>
    <scope>NUCLEOTIDE SEQUENCE [LARGE SCALE GENOMIC DNA]</scope>
    <source>
        <strain evidence="10 11">RCC1871</strain>
    </source>
</reference>
<evidence type="ECO:0000313" key="10">
    <source>
        <dbReference type="EMBL" id="WZN60067.1"/>
    </source>
</evidence>
<feature type="transmembrane region" description="Helical" evidence="8">
    <location>
        <begin position="609"/>
        <end position="631"/>
    </location>
</feature>
<feature type="transmembrane region" description="Helical" evidence="8">
    <location>
        <begin position="435"/>
        <end position="461"/>
    </location>
</feature>
<dbReference type="EMBL" id="CP151502">
    <property type="protein sequence ID" value="WZN60067.1"/>
    <property type="molecule type" value="Genomic_DNA"/>
</dbReference>
<evidence type="ECO:0000256" key="3">
    <source>
        <dbReference type="ARBA" id="ARBA00022741"/>
    </source>
</evidence>
<dbReference type="InterPro" id="IPR051681">
    <property type="entry name" value="Ser/Thr_Kinases-Pseudokinases"/>
</dbReference>
<dbReference type="GO" id="GO:0004674">
    <property type="term" value="F:protein serine/threonine kinase activity"/>
    <property type="evidence" value="ECO:0007669"/>
    <property type="project" value="UniProtKB-KW"/>
</dbReference>
<evidence type="ECO:0000256" key="2">
    <source>
        <dbReference type="ARBA" id="ARBA00022679"/>
    </source>
</evidence>
<dbReference type="InterPro" id="IPR001245">
    <property type="entry name" value="Ser-Thr/Tyr_kinase_cat_dom"/>
</dbReference>
<dbReference type="AlphaFoldDB" id="A0AAX4P190"/>
<feature type="transmembrane region" description="Helical" evidence="8">
    <location>
        <begin position="551"/>
        <end position="571"/>
    </location>
</feature>
<evidence type="ECO:0000313" key="11">
    <source>
        <dbReference type="Proteomes" id="UP001472866"/>
    </source>
</evidence>
<gene>
    <name evidence="10" type="ORF">HKI87_02g15950</name>
</gene>
<evidence type="ECO:0000259" key="9">
    <source>
        <dbReference type="PROSITE" id="PS50011"/>
    </source>
</evidence>
<dbReference type="PANTHER" id="PTHR44329">
    <property type="entry name" value="SERINE/THREONINE-PROTEIN KINASE TNNI3K-RELATED"/>
    <property type="match status" value="1"/>
</dbReference>
<keyword evidence="5 6" id="KW-0067">ATP-binding</keyword>
<dbReference type="InterPro" id="IPR000719">
    <property type="entry name" value="Prot_kinase_dom"/>
</dbReference>
<dbReference type="Gene3D" id="1.10.510.10">
    <property type="entry name" value="Transferase(Phosphotransferase) domain 1"/>
    <property type="match status" value="1"/>
</dbReference>
<dbReference type="Gene3D" id="3.30.200.20">
    <property type="entry name" value="Phosphorylase Kinase, domain 1"/>
    <property type="match status" value="1"/>
</dbReference>
<keyword evidence="4 10" id="KW-0418">Kinase</keyword>
<dbReference type="SUPFAM" id="SSF56112">
    <property type="entry name" value="Protein kinase-like (PK-like)"/>
    <property type="match status" value="1"/>
</dbReference>
<name>A0AAX4P190_9CHLO</name>
<dbReference type="PROSITE" id="PS00107">
    <property type="entry name" value="PROTEIN_KINASE_ATP"/>
    <property type="match status" value="1"/>
</dbReference>
<keyword evidence="8" id="KW-1133">Transmembrane helix</keyword>
<dbReference type="FunFam" id="3.30.200.20:FF:000180">
    <property type="entry name" value="serine/threonine-protein kinase STY46-like"/>
    <property type="match status" value="1"/>
</dbReference>
<evidence type="ECO:0000256" key="4">
    <source>
        <dbReference type="ARBA" id="ARBA00022777"/>
    </source>
</evidence>
<feature type="compositionally biased region" description="Basic and acidic residues" evidence="7">
    <location>
        <begin position="1"/>
        <end position="17"/>
    </location>
</feature>
<keyword evidence="8" id="KW-0812">Transmembrane</keyword>
<feature type="transmembrane region" description="Helical" evidence="8">
    <location>
        <begin position="493"/>
        <end position="515"/>
    </location>
</feature>
<proteinExistence type="predicted"/>
<keyword evidence="8" id="KW-0472">Membrane</keyword>
<dbReference type="GO" id="GO:0005524">
    <property type="term" value="F:ATP binding"/>
    <property type="evidence" value="ECO:0007669"/>
    <property type="project" value="UniProtKB-UniRule"/>
</dbReference>
<evidence type="ECO:0000256" key="7">
    <source>
        <dbReference type="SAM" id="MobiDB-lite"/>
    </source>
</evidence>
<protein>
    <submittedName>
        <fullName evidence="10">Serine/threonine-protein kinase</fullName>
    </submittedName>
</protein>
<evidence type="ECO:0000256" key="1">
    <source>
        <dbReference type="ARBA" id="ARBA00022527"/>
    </source>
</evidence>
<keyword evidence="3 6" id="KW-0547">Nucleotide-binding</keyword>
<evidence type="ECO:0000256" key="6">
    <source>
        <dbReference type="PROSITE-ProRule" id="PRU10141"/>
    </source>
</evidence>
<dbReference type="InterPro" id="IPR017441">
    <property type="entry name" value="Protein_kinase_ATP_BS"/>
</dbReference>
<dbReference type="SMART" id="SM00220">
    <property type="entry name" value="S_TKc"/>
    <property type="match status" value="1"/>
</dbReference>
<dbReference type="InterPro" id="IPR011009">
    <property type="entry name" value="Kinase-like_dom_sf"/>
</dbReference>
<dbReference type="Proteomes" id="UP001472866">
    <property type="component" value="Chromosome 02"/>
</dbReference>
<feature type="binding site" evidence="6">
    <location>
        <position position="143"/>
    </location>
    <ligand>
        <name>ATP</name>
        <dbReference type="ChEBI" id="CHEBI:30616"/>
    </ligand>
</feature>
<keyword evidence="1" id="KW-0723">Serine/threonine-protein kinase</keyword>
<dbReference type="CDD" id="cd13999">
    <property type="entry name" value="STKc_MAP3K-like"/>
    <property type="match status" value="1"/>
</dbReference>
<keyword evidence="11" id="KW-1185">Reference proteome</keyword>
<evidence type="ECO:0000256" key="5">
    <source>
        <dbReference type="ARBA" id="ARBA00022840"/>
    </source>
</evidence>
<dbReference type="PANTHER" id="PTHR44329:SF140">
    <property type="entry name" value="INACTIVE PROTEIN TYROSINE KINASE PTKL"/>
    <property type="match status" value="1"/>
</dbReference>
<evidence type="ECO:0000256" key="8">
    <source>
        <dbReference type="SAM" id="Phobius"/>
    </source>
</evidence>
<accession>A0AAX4P190</accession>
<dbReference type="PROSITE" id="PS50011">
    <property type="entry name" value="PROTEIN_KINASE_DOM"/>
    <property type="match status" value="1"/>
</dbReference>
<keyword evidence="2" id="KW-0808">Transferase</keyword>
<dbReference type="Pfam" id="PF07714">
    <property type="entry name" value="PK_Tyr_Ser-Thr"/>
    <property type="match status" value="2"/>
</dbReference>
<organism evidence="10 11">
    <name type="scientific">Chloropicon roscoffensis</name>
    <dbReference type="NCBI Taxonomy" id="1461544"/>
    <lineage>
        <taxon>Eukaryota</taxon>
        <taxon>Viridiplantae</taxon>
        <taxon>Chlorophyta</taxon>
        <taxon>Chloropicophyceae</taxon>
        <taxon>Chloropicales</taxon>
        <taxon>Chloropicaceae</taxon>
        <taxon>Chloropicon</taxon>
    </lineage>
</organism>